<organism evidence="1 2">
    <name type="scientific">Pistacia atlantica</name>
    <dbReference type="NCBI Taxonomy" id="434234"/>
    <lineage>
        <taxon>Eukaryota</taxon>
        <taxon>Viridiplantae</taxon>
        <taxon>Streptophyta</taxon>
        <taxon>Embryophyta</taxon>
        <taxon>Tracheophyta</taxon>
        <taxon>Spermatophyta</taxon>
        <taxon>Magnoliopsida</taxon>
        <taxon>eudicotyledons</taxon>
        <taxon>Gunneridae</taxon>
        <taxon>Pentapetalae</taxon>
        <taxon>rosids</taxon>
        <taxon>malvids</taxon>
        <taxon>Sapindales</taxon>
        <taxon>Anacardiaceae</taxon>
        <taxon>Pistacia</taxon>
    </lineage>
</organism>
<proteinExistence type="predicted"/>
<dbReference type="EMBL" id="CM047906">
    <property type="protein sequence ID" value="KAJ0086369.1"/>
    <property type="molecule type" value="Genomic_DNA"/>
</dbReference>
<accession>A0ACC1AI65</accession>
<evidence type="ECO:0000313" key="2">
    <source>
        <dbReference type="Proteomes" id="UP001164250"/>
    </source>
</evidence>
<reference evidence="2" key="1">
    <citation type="journal article" date="2023" name="G3 (Bethesda)">
        <title>Genome assembly and association tests identify interacting loci associated with vigor, precocity, and sex in interspecific pistachio rootstocks.</title>
        <authorList>
            <person name="Palmer W."/>
            <person name="Jacygrad E."/>
            <person name="Sagayaradj S."/>
            <person name="Cavanaugh K."/>
            <person name="Han R."/>
            <person name="Bertier L."/>
            <person name="Beede B."/>
            <person name="Kafkas S."/>
            <person name="Golino D."/>
            <person name="Preece J."/>
            <person name="Michelmore R."/>
        </authorList>
    </citation>
    <scope>NUCLEOTIDE SEQUENCE [LARGE SCALE GENOMIC DNA]</scope>
</reference>
<protein>
    <submittedName>
        <fullName evidence="1">Uncharacterized protein</fullName>
    </submittedName>
</protein>
<gene>
    <name evidence="1" type="ORF">Patl1_07499</name>
</gene>
<evidence type="ECO:0000313" key="1">
    <source>
        <dbReference type="EMBL" id="KAJ0086369.1"/>
    </source>
</evidence>
<comment type="caution">
    <text evidence="1">The sequence shown here is derived from an EMBL/GenBank/DDBJ whole genome shotgun (WGS) entry which is preliminary data.</text>
</comment>
<sequence>MFSFNSLTGSLPEELSQLPILTFSAEKNELSGILPSWLGKWNEMDSLLLSSNRFIGKIPPEVGIIWWRVLFLARLHHRVFDLSYNRLSGLIPEELGNCVVVVDLLLSNNMLSGSIPLEFGDSLKLQRLYLGNNQLTGSIPGSLDRLGSLVKLNLTGNKLSGSVPIGFGNLTGLTHLDLSCNKLDGELPSSLSQMLNLVGLYVQQNSLSGPLDGLYSNSIMAWRIETMNLSNNVFDGALPQSLGNLSYLTNLDLHENKFTGEIPPELCNLMQLEYFDVSRNQLSGQIREKMCHLVNLQYLNLADNGLEGLVPESGICQNLSKITLAGNKDLCGRVLGLDCQIRTHDKSALLNAWGLAEIVVGSALIILTVVCALQKWIVRSRRQNDPEDNEESKLNSFIVQDLYLLSSSRSKEPLSINVATFEQPLLKLTLVDIIEATNNFCKTNIIGDGGFGTVYKATLPDEKSVAVKKLSEAKTQGNREFSAEMETLGKVKHQNLVPLLGYCSFGEEKFDSVQLLLDLHANVSAVTFHYGTSMDLMGAGSSPLHYAACGGNLKCCQILLARGASRMS</sequence>
<dbReference type="Proteomes" id="UP001164250">
    <property type="component" value="Chromosome 10"/>
</dbReference>
<keyword evidence="2" id="KW-1185">Reference proteome</keyword>
<name>A0ACC1AI65_9ROSI</name>